<accession>A0A0F9G9F9</accession>
<feature type="non-terminal residue" evidence="1">
    <location>
        <position position="44"/>
    </location>
</feature>
<dbReference type="AlphaFoldDB" id="A0A0F9G9F9"/>
<proteinExistence type="predicted"/>
<evidence type="ECO:0000313" key="1">
    <source>
        <dbReference type="EMBL" id="KKL95509.1"/>
    </source>
</evidence>
<name>A0A0F9G9F9_9ZZZZ</name>
<reference evidence="1" key="1">
    <citation type="journal article" date="2015" name="Nature">
        <title>Complex archaea that bridge the gap between prokaryotes and eukaryotes.</title>
        <authorList>
            <person name="Spang A."/>
            <person name="Saw J.H."/>
            <person name="Jorgensen S.L."/>
            <person name="Zaremba-Niedzwiedzka K."/>
            <person name="Martijn J."/>
            <person name="Lind A.E."/>
            <person name="van Eijk R."/>
            <person name="Schleper C."/>
            <person name="Guy L."/>
            <person name="Ettema T.J."/>
        </authorList>
    </citation>
    <scope>NUCLEOTIDE SEQUENCE</scope>
</reference>
<organism evidence="1">
    <name type="scientific">marine sediment metagenome</name>
    <dbReference type="NCBI Taxonomy" id="412755"/>
    <lineage>
        <taxon>unclassified sequences</taxon>
        <taxon>metagenomes</taxon>
        <taxon>ecological metagenomes</taxon>
    </lineage>
</organism>
<gene>
    <name evidence="1" type="ORF">LCGC14_1853840</name>
</gene>
<dbReference type="EMBL" id="LAZR01018659">
    <property type="protein sequence ID" value="KKL95509.1"/>
    <property type="molecule type" value="Genomic_DNA"/>
</dbReference>
<sequence length="44" mass="4810">MPAESLVMIVVSIVKGHITLKDDDGKALYPDWKSRVPAAMKAAR</sequence>
<comment type="caution">
    <text evidence="1">The sequence shown here is derived from an EMBL/GenBank/DDBJ whole genome shotgun (WGS) entry which is preliminary data.</text>
</comment>
<protein>
    <submittedName>
        <fullName evidence="1">Uncharacterized protein</fullName>
    </submittedName>
</protein>